<feature type="transmembrane region" description="Helical" evidence="7">
    <location>
        <begin position="378"/>
        <end position="406"/>
    </location>
</feature>
<feature type="transmembrane region" description="Helical" evidence="7">
    <location>
        <begin position="433"/>
        <end position="455"/>
    </location>
</feature>
<accession>A0AAP5I3P2</accession>
<feature type="transmembrane region" description="Helical" evidence="7">
    <location>
        <begin position="186"/>
        <end position="204"/>
    </location>
</feature>
<evidence type="ECO:0000313" key="9">
    <source>
        <dbReference type="Proteomes" id="UP000667802"/>
    </source>
</evidence>
<proteinExistence type="inferred from homology"/>
<feature type="transmembrane region" description="Helical" evidence="7">
    <location>
        <begin position="51"/>
        <end position="73"/>
    </location>
</feature>
<reference evidence="9" key="1">
    <citation type="journal article" date="2021" name="Science">
        <title>Hunting the eagle killer: A cyanobacterial neurotoxin causes vacuolar myelinopathy.</title>
        <authorList>
            <person name="Breinlinger S."/>
            <person name="Phillips T.J."/>
            <person name="Haram B.N."/>
            <person name="Mares J."/>
            <person name="Martinez Yerena J.A."/>
            <person name="Hrouzek P."/>
            <person name="Sobotka R."/>
            <person name="Henderson W.M."/>
            <person name="Schmieder P."/>
            <person name="Williams S.M."/>
            <person name="Lauderdale J.D."/>
            <person name="Wilde H.D."/>
            <person name="Gerrin W."/>
            <person name="Kust A."/>
            <person name="Washington J.W."/>
            <person name="Wagner C."/>
            <person name="Geier B."/>
            <person name="Liebeke M."/>
            <person name="Enke H."/>
            <person name="Niedermeyer T.H.J."/>
            <person name="Wilde S.B."/>
        </authorList>
    </citation>
    <scope>NUCLEOTIDE SEQUENCE [LARGE SCALE GENOMIC DNA]</scope>
    <source>
        <strain evidence="9">Thurmond2011</strain>
    </source>
</reference>
<comment type="similarity">
    <text evidence="2">Belongs to the polysaccharide synthase family.</text>
</comment>
<evidence type="ECO:0000256" key="3">
    <source>
        <dbReference type="ARBA" id="ARBA00022475"/>
    </source>
</evidence>
<feature type="transmembrane region" description="Helical" evidence="7">
    <location>
        <begin position="225"/>
        <end position="242"/>
    </location>
</feature>
<protein>
    <submittedName>
        <fullName evidence="8">Oligosaccharide flippase family protein</fullName>
    </submittedName>
</protein>
<comment type="caution">
    <text evidence="8">The sequence shown here is derived from an EMBL/GenBank/DDBJ whole genome shotgun (WGS) entry which is preliminary data.</text>
</comment>
<evidence type="ECO:0000256" key="5">
    <source>
        <dbReference type="ARBA" id="ARBA00022989"/>
    </source>
</evidence>
<sequence length="461" mass="50937">MPTELLASDFPLKEVMTTIKKLAIRGTVWTIASYGTSQFLRLGSNLILSRLLFPELFGLMALVNIFISGLHLFSDIGLGPNIIQSKRGDDPVFLNTAWTLQVLRSIGIWFLCVLITLPVANLYNNPQLLWLIPLVGLNTIIAGFSSTAIYTLNRHMAIKQVVIFELGGQIISLAVMLIWAWFSPTIWALVVGGLTSAVVQMVWSHNLIPGTSNRFTWNQEARKEIFSFGKWIFFSTVITFFAEQADRLILGKLIPLDVLGVYGIAFVLADIPRMVILAISSKVIFPAFSKLTDLPRETLLAKILRNRKPFLVILAVGLTVLVSFGDILISTLYDHRYAQAAWMLPILALGIWPRVLTQSIDQCLFAIGKPCYPAYGSLFKFLFVVIGLPVGFSLMGLAGAVIVVALNDLPFYGAITYGLWRERLVVIGQDTKATALLLVLLTVMLTARTVSGFGLPIDGLF</sequence>
<dbReference type="Proteomes" id="UP000667802">
    <property type="component" value="Unassembled WGS sequence"/>
</dbReference>
<keyword evidence="4 7" id="KW-0812">Transmembrane</keyword>
<feature type="transmembrane region" description="Helical" evidence="7">
    <location>
        <begin position="93"/>
        <end position="116"/>
    </location>
</feature>
<dbReference type="AlphaFoldDB" id="A0AAP5I3P2"/>
<keyword evidence="6 7" id="KW-0472">Membrane</keyword>
<organism evidence="8 9">
    <name type="scientific">Aetokthonos hydrillicola Thurmond2011</name>
    <dbReference type="NCBI Taxonomy" id="2712845"/>
    <lineage>
        <taxon>Bacteria</taxon>
        <taxon>Bacillati</taxon>
        <taxon>Cyanobacteriota</taxon>
        <taxon>Cyanophyceae</taxon>
        <taxon>Nostocales</taxon>
        <taxon>Hapalosiphonaceae</taxon>
        <taxon>Aetokthonos</taxon>
    </lineage>
</organism>
<keyword evidence="3" id="KW-1003">Cell membrane</keyword>
<dbReference type="EMBL" id="JAALHA020000001">
    <property type="protein sequence ID" value="MDR9893172.1"/>
    <property type="molecule type" value="Genomic_DNA"/>
</dbReference>
<dbReference type="PANTHER" id="PTHR30250:SF10">
    <property type="entry name" value="LIPOPOLYSACCHARIDE BIOSYNTHESIS PROTEIN WZXC"/>
    <property type="match status" value="1"/>
</dbReference>
<dbReference type="Pfam" id="PF13440">
    <property type="entry name" value="Polysacc_synt_3"/>
    <property type="match status" value="1"/>
</dbReference>
<evidence type="ECO:0000313" key="8">
    <source>
        <dbReference type="EMBL" id="MDR9893172.1"/>
    </source>
</evidence>
<dbReference type="RefSeq" id="WP_243902488.1">
    <property type="nucleotide sequence ID" value="NZ_CAWQFN010000268.1"/>
</dbReference>
<name>A0AAP5I3P2_9CYAN</name>
<evidence type="ECO:0000256" key="4">
    <source>
        <dbReference type="ARBA" id="ARBA00022692"/>
    </source>
</evidence>
<feature type="transmembrane region" description="Helical" evidence="7">
    <location>
        <begin position="309"/>
        <end position="333"/>
    </location>
</feature>
<dbReference type="InterPro" id="IPR050833">
    <property type="entry name" value="Poly_Biosynth_Transport"/>
</dbReference>
<evidence type="ECO:0000256" key="6">
    <source>
        <dbReference type="ARBA" id="ARBA00023136"/>
    </source>
</evidence>
<dbReference type="PANTHER" id="PTHR30250">
    <property type="entry name" value="PST FAMILY PREDICTED COLANIC ACID TRANSPORTER"/>
    <property type="match status" value="1"/>
</dbReference>
<keyword evidence="5 7" id="KW-1133">Transmembrane helix</keyword>
<feature type="transmembrane region" description="Helical" evidence="7">
    <location>
        <begin position="128"/>
        <end position="150"/>
    </location>
</feature>
<keyword evidence="9" id="KW-1185">Reference proteome</keyword>
<feature type="transmembrane region" description="Helical" evidence="7">
    <location>
        <begin position="162"/>
        <end position="180"/>
    </location>
</feature>
<dbReference type="GO" id="GO:0005886">
    <property type="term" value="C:plasma membrane"/>
    <property type="evidence" value="ECO:0007669"/>
    <property type="project" value="UniProtKB-SubCell"/>
</dbReference>
<gene>
    <name evidence="8" type="ORF">G7B40_001050</name>
</gene>
<evidence type="ECO:0000256" key="1">
    <source>
        <dbReference type="ARBA" id="ARBA00004651"/>
    </source>
</evidence>
<comment type="subcellular location">
    <subcellularLocation>
        <location evidence="1">Cell membrane</location>
        <topology evidence="1">Multi-pass membrane protein</topology>
    </subcellularLocation>
</comment>
<evidence type="ECO:0000256" key="2">
    <source>
        <dbReference type="ARBA" id="ARBA00007430"/>
    </source>
</evidence>
<feature type="transmembrane region" description="Helical" evidence="7">
    <location>
        <begin position="262"/>
        <end position="288"/>
    </location>
</feature>
<evidence type="ECO:0000256" key="7">
    <source>
        <dbReference type="SAM" id="Phobius"/>
    </source>
</evidence>